<dbReference type="KEGG" id="mphn:HGG64_01305"/>
<evidence type="ECO:0000256" key="3">
    <source>
        <dbReference type="ARBA" id="ARBA00022729"/>
    </source>
</evidence>
<evidence type="ECO:0000256" key="2">
    <source>
        <dbReference type="ARBA" id="ARBA00022692"/>
    </source>
</evidence>
<feature type="domain" description="TM2" evidence="8">
    <location>
        <begin position="6"/>
        <end position="55"/>
    </location>
</feature>
<dbReference type="AlphaFoldDB" id="A0A858U603"/>
<evidence type="ECO:0000256" key="5">
    <source>
        <dbReference type="ARBA" id="ARBA00023136"/>
    </source>
</evidence>
<accession>A0A858U603</accession>
<dbReference type="Proteomes" id="UP000501728">
    <property type="component" value="Chromosome"/>
</dbReference>
<dbReference type="GO" id="GO:0016020">
    <property type="term" value="C:membrane"/>
    <property type="evidence" value="ECO:0007669"/>
    <property type="project" value="UniProtKB-SubCell"/>
</dbReference>
<keyword evidence="5 7" id="KW-0472">Membrane</keyword>
<gene>
    <name evidence="9" type="ORF">HGG64_01305</name>
</gene>
<feature type="transmembrane region" description="Helical" evidence="7">
    <location>
        <begin position="40"/>
        <end position="61"/>
    </location>
</feature>
<proteinExistence type="predicted"/>
<keyword evidence="2 7" id="KW-0812">Transmembrane</keyword>
<evidence type="ECO:0000313" key="10">
    <source>
        <dbReference type="Proteomes" id="UP000501728"/>
    </source>
</evidence>
<keyword evidence="6" id="KW-0325">Glycoprotein</keyword>
<reference evidence="9 10" key="1">
    <citation type="submission" date="2020-04" db="EMBL/GenBank/DDBJ databases">
        <title>Novel Mycoplasma species detected in Phocoena phocoena (harbor porpoise) from the USA.</title>
        <authorList>
            <person name="Volokhov D.V."/>
        </authorList>
    </citation>
    <scope>NUCLEOTIDE SEQUENCE [LARGE SCALE GENOMIC DNA]</scope>
    <source>
        <strain evidence="9 10">C264-NAS</strain>
    </source>
</reference>
<dbReference type="InterPro" id="IPR050932">
    <property type="entry name" value="TM2D1-3-like"/>
</dbReference>
<dbReference type="PANTHER" id="PTHR21016:SF7">
    <property type="entry name" value="TM2 DOMAIN-CONTAINING PROTEIN 3"/>
    <property type="match status" value="1"/>
</dbReference>
<name>A0A858U603_9MOLU</name>
<evidence type="ECO:0000256" key="1">
    <source>
        <dbReference type="ARBA" id="ARBA00004141"/>
    </source>
</evidence>
<organism evidence="9 10">
    <name type="scientific">Mycoplasma phocoeninasale</name>
    <dbReference type="NCBI Taxonomy" id="2726117"/>
    <lineage>
        <taxon>Bacteria</taxon>
        <taxon>Bacillati</taxon>
        <taxon>Mycoplasmatota</taxon>
        <taxon>Mollicutes</taxon>
        <taxon>Mycoplasmataceae</taxon>
        <taxon>Mycoplasma</taxon>
    </lineage>
</organism>
<keyword evidence="4 7" id="KW-1133">Transmembrane helix</keyword>
<protein>
    <submittedName>
        <fullName evidence="9">TM2 domain-containing protein</fullName>
    </submittedName>
</protein>
<evidence type="ECO:0000313" key="9">
    <source>
        <dbReference type="EMBL" id="QJG66695.1"/>
    </source>
</evidence>
<evidence type="ECO:0000256" key="6">
    <source>
        <dbReference type="ARBA" id="ARBA00023180"/>
    </source>
</evidence>
<comment type="subcellular location">
    <subcellularLocation>
        <location evidence="1">Membrane</location>
        <topology evidence="1">Multi-pass membrane protein</topology>
    </subcellularLocation>
</comment>
<dbReference type="EMBL" id="CP051480">
    <property type="protein sequence ID" value="QJG66695.1"/>
    <property type="molecule type" value="Genomic_DNA"/>
</dbReference>
<dbReference type="Pfam" id="PF05154">
    <property type="entry name" value="TM2"/>
    <property type="match status" value="1"/>
</dbReference>
<evidence type="ECO:0000259" key="8">
    <source>
        <dbReference type="Pfam" id="PF05154"/>
    </source>
</evidence>
<keyword evidence="3" id="KW-0732">Signal</keyword>
<sequence length="77" mass="8416">MKEKPSKKSRTALTLLSFFFGGFGIDRFYGGRVGLGLLKLFTAGGFGIWAIIDFILAVVGVQKDNEKLLISDWSGSK</sequence>
<evidence type="ECO:0000256" key="4">
    <source>
        <dbReference type="ARBA" id="ARBA00022989"/>
    </source>
</evidence>
<dbReference type="InterPro" id="IPR007829">
    <property type="entry name" value="TM2"/>
</dbReference>
<evidence type="ECO:0000256" key="7">
    <source>
        <dbReference type="SAM" id="Phobius"/>
    </source>
</evidence>
<dbReference type="PANTHER" id="PTHR21016">
    <property type="entry name" value="BETA-AMYLOID BINDING PROTEIN-RELATED"/>
    <property type="match status" value="1"/>
</dbReference>
<keyword evidence="10" id="KW-1185">Reference proteome</keyword>